<feature type="region of interest" description="Disordered" evidence="1">
    <location>
        <begin position="83"/>
        <end position="120"/>
    </location>
</feature>
<sequence length="120" mass="11878">MNELDHADSNTMKVAVVLTLLAALLAEPCCGQGGFFPRPGFAQGSGGANLLQAQQSGPFGGSSNQFVSSNANSVLVGPGSSSSFGAGVGSQSSGPFGGSQQGFTTGGSNQQSFGAFGRRK</sequence>
<evidence type="ECO:0000313" key="3">
    <source>
        <dbReference type="EMBL" id="KAF0307400.1"/>
    </source>
</evidence>
<dbReference type="EMBL" id="VIIS01000574">
    <property type="protein sequence ID" value="KAF0307400.1"/>
    <property type="molecule type" value="Genomic_DNA"/>
</dbReference>
<accession>A0A6A4WUS5</accession>
<name>A0A6A4WUS5_AMPAM</name>
<evidence type="ECO:0000256" key="1">
    <source>
        <dbReference type="SAM" id="MobiDB-lite"/>
    </source>
</evidence>
<gene>
    <name evidence="3" type="ORF">FJT64_021262</name>
</gene>
<feature type="compositionally biased region" description="Low complexity" evidence="1">
    <location>
        <begin position="101"/>
        <end position="112"/>
    </location>
</feature>
<evidence type="ECO:0000313" key="4">
    <source>
        <dbReference type="Proteomes" id="UP000440578"/>
    </source>
</evidence>
<organism evidence="3 4">
    <name type="scientific">Amphibalanus amphitrite</name>
    <name type="common">Striped barnacle</name>
    <name type="synonym">Balanus amphitrite</name>
    <dbReference type="NCBI Taxonomy" id="1232801"/>
    <lineage>
        <taxon>Eukaryota</taxon>
        <taxon>Metazoa</taxon>
        <taxon>Ecdysozoa</taxon>
        <taxon>Arthropoda</taxon>
        <taxon>Crustacea</taxon>
        <taxon>Multicrustacea</taxon>
        <taxon>Cirripedia</taxon>
        <taxon>Thoracica</taxon>
        <taxon>Thoracicalcarea</taxon>
        <taxon>Balanomorpha</taxon>
        <taxon>Balanoidea</taxon>
        <taxon>Balanidae</taxon>
        <taxon>Amphibalaninae</taxon>
        <taxon>Amphibalanus</taxon>
    </lineage>
</organism>
<dbReference type="AlphaFoldDB" id="A0A6A4WUS5"/>
<keyword evidence="2" id="KW-0732">Signal</keyword>
<proteinExistence type="predicted"/>
<reference evidence="3 4" key="1">
    <citation type="submission" date="2019-07" db="EMBL/GenBank/DDBJ databases">
        <title>Draft genome assembly of a fouling barnacle, Amphibalanus amphitrite (Darwin, 1854): The first reference genome for Thecostraca.</title>
        <authorList>
            <person name="Kim W."/>
        </authorList>
    </citation>
    <scope>NUCLEOTIDE SEQUENCE [LARGE SCALE GENOMIC DNA]</scope>
    <source>
        <strain evidence="3">SNU_AA5</strain>
        <tissue evidence="3">Soma without cirri and trophi</tissue>
    </source>
</reference>
<dbReference type="Proteomes" id="UP000440578">
    <property type="component" value="Unassembled WGS sequence"/>
</dbReference>
<keyword evidence="4" id="KW-1185">Reference proteome</keyword>
<feature type="compositionally biased region" description="Low complexity" evidence="1">
    <location>
        <begin position="83"/>
        <end position="94"/>
    </location>
</feature>
<feature type="chain" id="PRO_5025466350" evidence="2">
    <location>
        <begin position="27"/>
        <end position="120"/>
    </location>
</feature>
<protein>
    <submittedName>
        <fullName evidence="3">Uncharacterized protein</fullName>
    </submittedName>
</protein>
<feature type="signal peptide" evidence="2">
    <location>
        <begin position="1"/>
        <end position="26"/>
    </location>
</feature>
<comment type="caution">
    <text evidence="3">The sequence shown here is derived from an EMBL/GenBank/DDBJ whole genome shotgun (WGS) entry which is preliminary data.</text>
</comment>
<evidence type="ECO:0000256" key="2">
    <source>
        <dbReference type="SAM" id="SignalP"/>
    </source>
</evidence>